<dbReference type="Proteomes" id="UP001163321">
    <property type="component" value="Chromosome 2"/>
</dbReference>
<accession>A0ACC0WEJ9</accession>
<proteinExistence type="predicted"/>
<organism evidence="1 2">
    <name type="scientific">Peronosclerospora sorghi</name>
    <dbReference type="NCBI Taxonomy" id="230839"/>
    <lineage>
        <taxon>Eukaryota</taxon>
        <taxon>Sar</taxon>
        <taxon>Stramenopiles</taxon>
        <taxon>Oomycota</taxon>
        <taxon>Peronosporomycetes</taxon>
        <taxon>Peronosporales</taxon>
        <taxon>Peronosporaceae</taxon>
        <taxon>Peronosclerospora</taxon>
    </lineage>
</organism>
<dbReference type="EMBL" id="CM047581">
    <property type="protein sequence ID" value="KAI9916489.1"/>
    <property type="molecule type" value="Genomic_DNA"/>
</dbReference>
<sequence length="595" mass="66099">MSSAPSASSPASSSSTSSFGGNDAMDKVPPRSVSVRPPRNATSTDDDSSATGHGTHGVGSAFGLMKARAATATKTLGPPWLQMKDKTSRRLEKYQPTLIVKATTSASSGVEMSTCFLYPCERKNTPTETLRIGLTTAASRVVDGSTHGWSLLKTKLAAAGPVAGKIQTLGLNVMTDFYHGDTTIDTLRYVENPKRASCLFLAHYKHRRCGTESASPAKALLRMSTLLATRGISLSNGQPVEHDTRAMSSPGDRCFATPYVLGTILLFCGDLPVLAHMSCVNKSCRDFIASERRVEKFCVRYGHLPSHLRFAYWEKTANVSKTRQTAEWDYDTYLQMGLSKRDATDAIRTDVQRTYGRVAPHKRAAKHTDQVAEEGLTTQLSAILHALAGRFPAVGYCQGMDYIAACVLNKVKTSRPARDAKAEAESAFWFLVTLFEHYGLREMFAPGLYMLYVHCFQTQRLLDVTTPRLATHFAREHVWIEMFAVGWFQTLYLYLNVLPLASLHWIWDVFVFEKSWKIMLRVALALLQLSEAYVMEKAIDEIMHFFNTFADEADEILAEASLAERALRLKVTNTVLSKLHTQYVKHRRTSGSSTR</sequence>
<evidence type="ECO:0000313" key="2">
    <source>
        <dbReference type="Proteomes" id="UP001163321"/>
    </source>
</evidence>
<keyword evidence="2" id="KW-1185">Reference proteome</keyword>
<comment type="caution">
    <text evidence="1">The sequence shown here is derived from an EMBL/GenBank/DDBJ whole genome shotgun (WGS) entry which is preliminary data.</text>
</comment>
<evidence type="ECO:0000313" key="1">
    <source>
        <dbReference type="EMBL" id="KAI9916489.1"/>
    </source>
</evidence>
<protein>
    <submittedName>
        <fullName evidence="1">Uncharacterized protein</fullName>
    </submittedName>
</protein>
<reference evidence="1 2" key="1">
    <citation type="journal article" date="2022" name="bioRxiv">
        <title>The genome of the oomycete Peronosclerospora sorghi, a cosmopolitan pathogen of maize and sorghum, is inflated with dispersed pseudogenes.</title>
        <authorList>
            <person name="Fletcher K."/>
            <person name="Martin F."/>
            <person name="Isakeit T."/>
            <person name="Cavanaugh K."/>
            <person name="Magill C."/>
            <person name="Michelmore R."/>
        </authorList>
    </citation>
    <scope>NUCLEOTIDE SEQUENCE [LARGE SCALE GENOMIC DNA]</scope>
    <source>
        <strain evidence="1">P6</strain>
    </source>
</reference>
<gene>
    <name evidence="1" type="ORF">PsorP6_018185</name>
</gene>
<name>A0ACC0WEJ9_9STRA</name>